<dbReference type="VEuPathDB" id="PiroplasmaDB:TA02920"/>
<dbReference type="Pfam" id="PF00350">
    <property type="entry name" value="Dynamin_N"/>
    <property type="match status" value="1"/>
</dbReference>
<feature type="domain" description="Dynamin N-terminal" evidence="3">
    <location>
        <begin position="58"/>
        <end position="256"/>
    </location>
</feature>
<feature type="region of interest" description="Disordered" evidence="2">
    <location>
        <begin position="748"/>
        <end position="767"/>
    </location>
</feature>
<dbReference type="SUPFAM" id="SSF52540">
    <property type="entry name" value="P-loop containing nucleoside triphosphate hydrolases"/>
    <property type="match status" value="1"/>
</dbReference>
<evidence type="ECO:0000256" key="1">
    <source>
        <dbReference type="SAM" id="Coils"/>
    </source>
</evidence>
<evidence type="ECO:0000313" key="5">
    <source>
        <dbReference type="EMBL" id="SVP89941.1"/>
    </source>
</evidence>
<name>A0A3B0MFM6_THEAN</name>
<gene>
    <name evidence="4" type="ORF">TAT_000064600</name>
    <name evidence="5" type="ORF">TAV_000064300</name>
</gene>
<dbReference type="Gene3D" id="3.40.50.300">
    <property type="entry name" value="P-loop containing nucleotide triphosphate hydrolases"/>
    <property type="match status" value="1"/>
</dbReference>
<dbReference type="InterPro" id="IPR027417">
    <property type="entry name" value="P-loop_NTPase"/>
</dbReference>
<dbReference type="EMBL" id="UIVT01000001">
    <property type="protein sequence ID" value="SVP88793.1"/>
    <property type="molecule type" value="Genomic_DNA"/>
</dbReference>
<evidence type="ECO:0000256" key="2">
    <source>
        <dbReference type="SAM" id="MobiDB-lite"/>
    </source>
</evidence>
<dbReference type="EMBL" id="UIVS01000001">
    <property type="protein sequence ID" value="SVP89941.1"/>
    <property type="molecule type" value="Genomic_DNA"/>
</dbReference>
<protein>
    <submittedName>
        <fullName evidence="4">Dynamin family, putative</fullName>
    </submittedName>
</protein>
<organism evidence="4">
    <name type="scientific">Theileria annulata</name>
    <dbReference type="NCBI Taxonomy" id="5874"/>
    <lineage>
        <taxon>Eukaryota</taxon>
        <taxon>Sar</taxon>
        <taxon>Alveolata</taxon>
        <taxon>Apicomplexa</taxon>
        <taxon>Aconoidasida</taxon>
        <taxon>Piroplasmida</taxon>
        <taxon>Theileriidae</taxon>
        <taxon>Theileria</taxon>
    </lineage>
</organism>
<dbReference type="InterPro" id="IPR045063">
    <property type="entry name" value="Dynamin_N"/>
</dbReference>
<sequence>MLNRRPKLEDLTDISVECIAFAKQHLEVIKSLTDVKSMYIHCYQLMKLGGLEAEVPRLVVFGQQSMGKTTLLDFIMGGPIGYSSTDTGTKQPVSIIMKPLTTLNNIKQSLLEEKQGVKDKGTKLGYKEQSAEGSNDSLNPEVLLMDPKLAKSGEEILLNEANSIVCRFNGRFMTIHEVQDAMRVHMQSLGQTILSDELEVEVYVPNALYAIFVDLPGIKDDSKVGAELTRNVVRNYVSNNPNDLYILVKKASDDPSNWPWSLKEFITSSAPAGLGLTPQQTMVVGTRAKEFLINEKTDIKTHEELIERVYKRGVIDSKGQMLPLHLLELFSLSIQAKESGDFLSNRDEMKAQISSSQRQIYDLLLNSFNGTSLNTDEANRLRDELFNIFSIDSFLKTLNYKFQHLMNNQLNNLERRLVRKKIELERQIAVMEGKLNRFSPQTLRESIKQFIRQLIEVVHNMITGNYTIMKLPIPAEQFLKTYGGNLQDNLQDGHELALNLFPMPEMYDPEFYSKITKRTEILYKKKLTMMDSIKPGRYVRYFTSKINSHMFGLIEPPSRTSLNSTNTNSPDITFDLLNKDYSSDELINVEFIQINNGVETSLHKNIDRNKLILLTPLPSVSLERLQVPLYAWHKTQASTGWVLVRPIVIDRLPPEILIQKSNYREVDIANKQISFRYLDDLGAPTTASGYPSDTHNNYSDNVGTVTGQHSSSADYNMDGTSMDKKDEKKFKTKLDKIDRMEKFDKIDRVSSDKSDKSAEKLDKSVDKPDRTTNDRYLYFTNCSEIYLEDRTSMPYYNSALEMVSGEHADSNLLNQLAFTNVSHWLKFHIKHMEPEHVYTSGVLYQMLRSIHHVVDRADWEPLVADLVQSNVRGTLLHASRLSACACAAALRRVLRASLEEVFRCIRINDLDHSLLGLSESLHFQEQIDQLSEEFCRQKALECSNDMKNLILEQTYSIQFDVAVDIFDSCSEFEKYFINTNKYRGHMQEFLNNVKENMAIRKRRLAMNDLFEKGDTKNSIELIYEEVKVQFWATKMLLSSPLTSKLYSHFIKNVLERKQVINEDPAIKLEAEFEEFLQSNILYELVDGNLVPKNNAKLSNDYDLNVKFDRFVEKYNKTKRILEYVTYALEGITKFKHHAHNEEVVNFLSHLTL</sequence>
<evidence type="ECO:0000313" key="4">
    <source>
        <dbReference type="EMBL" id="SVP88793.1"/>
    </source>
</evidence>
<feature type="coiled-coil region" evidence="1">
    <location>
        <begin position="403"/>
        <end position="430"/>
    </location>
</feature>
<accession>A0A3B0MFM6</accession>
<keyword evidence="1" id="KW-0175">Coiled coil</keyword>
<reference evidence="4" key="1">
    <citation type="submission" date="2018-07" db="EMBL/GenBank/DDBJ databases">
        <authorList>
            <person name="Quirk P.G."/>
            <person name="Krulwich T.A."/>
        </authorList>
    </citation>
    <scope>NUCLEOTIDE SEQUENCE</scope>
    <source>
        <strain evidence="4">Anand</strain>
    </source>
</reference>
<dbReference type="AlphaFoldDB" id="A0A3B0MFM6"/>
<proteinExistence type="predicted"/>
<evidence type="ECO:0000259" key="3">
    <source>
        <dbReference type="Pfam" id="PF00350"/>
    </source>
</evidence>